<dbReference type="Pfam" id="PF00646">
    <property type="entry name" value="F-box"/>
    <property type="match status" value="1"/>
</dbReference>
<evidence type="ECO:0000313" key="2">
    <source>
        <dbReference type="EMBL" id="KAG2589827.1"/>
    </source>
</evidence>
<dbReference type="PANTHER" id="PTHR32141">
    <property type="match status" value="1"/>
</dbReference>
<dbReference type="SUPFAM" id="SSF81383">
    <property type="entry name" value="F-box domain"/>
    <property type="match status" value="1"/>
</dbReference>
<dbReference type="InterPro" id="IPR053781">
    <property type="entry name" value="F-box_AtFBL13-like"/>
</dbReference>
<dbReference type="PANTHER" id="PTHR32141:SF149">
    <property type="entry name" value="OS01G0596100 PROTEIN"/>
    <property type="match status" value="1"/>
</dbReference>
<protein>
    <recommendedName>
        <fullName evidence="1">FBD domain-containing protein</fullName>
    </recommendedName>
</protein>
<dbReference type="InterPro" id="IPR055302">
    <property type="entry name" value="F-box_dom-containing"/>
</dbReference>
<evidence type="ECO:0000259" key="1">
    <source>
        <dbReference type="SMART" id="SM00579"/>
    </source>
</evidence>
<dbReference type="InterPro" id="IPR001810">
    <property type="entry name" value="F-box_dom"/>
</dbReference>
<dbReference type="AlphaFoldDB" id="A0A8T0RV50"/>
<evidence type="ECO:0000313" key="3">
    <source>
        <dbReference type="Proteomes" id="UP000823388"/>
    </source>
</evidence>
<dbReference type="Pfam" id="PF24758">
    <property type="entry name" value="LRR_At5g56370"/>
    <property type="match status" value="1"/>
</dbReference>
<dbReference type="EMBL" id="CM029046">
    <property type="protein sequence ID" value="KAG2589827.1"/>
    <property type="molecule type" value="Genomic_DNA"/>
</dbReference>
<name>A0A8T0RV50_PANVG</name>
<reference evidence="2" key="1">
    <citation type="submission" date="2020-05" db="EMBL/GenBank/DDBJ databases">
        <title>WGS assembly of Panicum virgatum.</title>
        <authorList>
            <person name="Lovell J.T."/>
            <person name="Jenkins J."/>
            <person name="Shu S."/>
            <person name="Juenger T.E."/>
            <person name="Schmutz J."/>
        </authorList>
    </citation>
    <scope>NUCLEOTIDE SEQUENCE</scope>
    <source>
        <strain evidence="2">AP13</strain>
    </source>
</reference>
<dbReference type="Proteomes" id="UP000823388">
    <property type="component" value="Chromosome 5N"/>
</dbReference>
<organism evidence="2 3">
    <name type="scientific">Panicum virgatum</name>
    <name type="common">Blackwell switchgrass</name>
    <dbReference type="NCBI Taxonomy" id="38727"/>
    <lineage>
        <taxon>Eukaryota</taxon>
        <taxon>Viridiplantae</taxon>
        <taxon>Streptophyta</taxon>
        <taxon>Embryophyta</taxon>
        <taxon>Tracheophyta</taxon>
        <taxon>Spermatophyta</taxon>
        <taxon>Magnoliopsida</taxon>
        <taxon>Liliopsida</taxon>
        <taxon>Poales</taxon>
        <taxon>Poaceae</taxon>
        <taxon>PACMAD clade</taxon>
        <taxon>Panicoideae</taxon>
        <taxon>Panicodae</taxon>
        <taxon>Paniceae</taxon>
        <taxon>Panicinae</taxon>
        <taxon>Panicum</taxon>
        <taxon>Panicum sect. Hiantes</taxon>
    </lineage>
</organism>
<dbReference type="InterPro" id="IPR036047">
    <property type="entry name" value="F-box-like_dom_sf"/>
</dbReference>
<comment type="caution">
    <text evidence="2">The sequence shown here is derived from an EMBL/GenBank/DDBJ whole genome shotgun (WGS) entry which is preliminary data.</text>
</comment>
<accession>A0A8T0RV50</accession>
<dbReference type="InterPro" id="IPR006566">
    <property type="entry name" value="FBD"/>
</dbReference>
<dbReference type="Pfam" id="PF08387">
    <property type="entry name" value="FBD"/>
    <property type="match status" value="1"/>
</dbReference>
<keyword evidence="3" id="KW-1185">Reference proteome</keyword>
<dbReference type="SMART" id="SM00579">
    <property type="entry name" value="FBD"/>
    <property type="match status" value="1"/>
</dbReference>
<feature type="domain" description="FBD" evidence="1">
    <location>
        <begin position="418"/>
        <end position="493"/>
    </location>
</feature>
<proteinExistence type="predicted"/>
<dbReference type="CDD" id="cd22160">
    <property type="entry name" value="F-box_AtFBL13-like"/>
    <property type="match status" value="1"/>
</dbReference>
<dbReference type="InterPro" id="IPR055411">
    <property type="entry name" value="LRR_FXL15/At3g58940/PEG3-like"/>
</dbReference>
<dbReference type="OrthoDB" id="1298252at2759"/>
<gene>
    <name evidence="2" type="ORF">PVAP13_5NG316300</name>
</gene>
<sequence>MDRQPPPPLITMEAMLHMMAIHGVGAEMLNPATDLMYDFVHSLLPFPPVSAAASLSAISSSPGGGSEDRLSAHPDAILRDVVSRLPAKDAARTAVLSSRWRPLWRSAPLVLVDAHLLQSAGGEDSPLRAGSGSGSITAAVSRVLEAHRGPFRCVNLTRSSMGAHRAELALWLGLLAVKGVEEFVFVNRPWPLDFPLPTTIFSLASVKRLYLGAWGFPNTSVLPRGTAFPHLLELGLGCIAMEDRDLNFLLARSPILQTLVVYASQTCVNLRIISRSLRCVQLCMCRVHDVSVVDAPRLERLLLWNVTNKEKVRTRVKFGHAPKLRSVGYLMPGVHVLEIGNTIIKAETRASPTTIVPSVKTLALELEVHFGVRNEAKMIPCFLRCFPNIETLHIKSEETDQPAGKLNQKFMKETSSIECVQSHIREMIFHEYHGERSELAFLKFILGNAQVLQHMVILFVEGSLSSGDNAVAKLIKDLSSVKRASENCRLVILESPNSRGGSCWSRQVASDLDLADPFYCCCRTQHDLYVSWSKLALSASSVLCSSNCF</sequence>